<dbReference type="Gene3D" id="1.10.630.10">
    <property type="entry name" value="Cytochrome P450"/>
    <property type="match status" value="1"/>
</dbReference>
<evidence type="ECO:0000256" key="2">
    <source>
        <dbReference type="ARBA" id="ARBA00004370"/>
    </source>
</evidence>
<keyword evidence="12 14" id="KW-0472">Membrane</keyword>
<evidence type="ECO:0000256" key="1">
    <source>
        <dbReference type="ARBA" id="ARBA00001971"/>
    </source>
</evidence>
<evidence type="ECO:0000256" key="5">
    <source>
        <dbReference type="ARBA" id="ARBA00022617"/>
    </source>
</evidence>
<dbReference type="InterPro" id="IPR001128">
    <property type="entry name" value="Cyt_P450"/>
</dbReference>
<evidence type="ECO:0000256" key="7">
    <source>
        <dbReference type="ARBA" id="ARBA00022723"/>
    </source>
</evidence>
<dbReference type="EMBL" id="JACAZH010000021">
    <property type="protein sequence ID" value="KAF7344414.1"/>
    <property type="molecule type" value="Genomic_DNA"/>
</dbReference>
<feature type="binding site" description="axial binding residue" evidence="13">
    <location>
        <position position="446"/>
    </location>
    <ligand>
        <name>heme</name>
        <dbReference type="ChEBI" id="CHEBI:30413"/>
    </ligand>
    <ligandPart>
        <name>Fe</name>
        <dbReference type="ChEBI" id="CHEBI:18248"/>
    </ligandPart>
</feature>
<evidence type="ECO:0008006" key="17">
    <source>
        <dbReference type="Google" id="ProtNLM"/>
    </source>
</evidence>
<accession>A0A8H6XPK3</accession>
<dbReference type="CDD" id="cd11061">
    <property type="entry name" value="CYP67-like"/>
    <property type="match status" value="1"/>
</dbReference>
<dbReference type="OrthoDB" id="6692864at2759"/>
<keyword evidence="6 14" id="KW-0812">Transmembrane</keyword>
<evidence type="ECO:0000256" key="4">
    <source>
        <dbReference type="ARBA" id="ARBA00010617"/>
    </source>
</evidence>
<dbReference type="Proteomes" id="UP000623467">
    <property type="component" value="Unassembled WGS sequence"/>
</dbReference>
<dbReference type="PANTHER" id="PTHR24305:SF166">
    <property type="entry name" value="CYTOCHROME P450 12A4, MITOCHONDRIAL-RELATED"/>
    <property type="match status" value="1"/>
</dbReference>
<gene>
    <name evidence="15" type="ORF">MSAN_01922600</name>
</gene>
<feature type="transmembrane region" description="Helical" evidence="14">
    <location>
        <begin position="26"/>
        <end position="44"/>
    </location>
</feature>
<dbReference type="InterPro" id="IPR002401">
    <property type="entry name" value="Cyt_P450_E_grp-I"/>
</dbReference>
<protein>
    <recommendedName>
        <fullName evidence="17">Cytochrome P450</fullName>
    </recommendedName>
</protein>
<evidence type="ECO:0000256" key="13">
    <source>
        <dbReference type="PIRSR" id="PIRSR602401-1"/>
    </source>
</evidence>
<dbReference type="GO" id="GO:0016020">
    <property type="term" value="C:membrane"/>
    <property type="evidence" value="ECO:0007669"/>
    <property type="project" value="UniProtKB-SubCell"/>
</dbReference>
<keyword evidence="8 14" id="KW-1133">Transmembrane helix</keyword>
<comment type="pathway">
    <text evidence="3">Secondary metabolite biosynthesis; terpenoid biosynthesis.</text>
</comment>
<keyword evidence="10 13" id="KW-0408">Iron</keyword>
<evidence type="ECO:0000256" key="9">
    <source>
        <dbReference type="ARBA" id="ARBA00023002"/>
    </source>
</evidence>
<dbReference type="PRINTS" id="PR00463">
    <property type="entry name" value="EP450I"/>
</dbReference>
<sequence length="508" mass="56616">MILLVVQPVSLLIFIGEPVAFTKLLGIYFMFLGSLSLSIIVYRLSSFHPLAQYPGPVIGKVTKLWGLWKALQGYKHVYHKELHDMYGPFVRIGPNELSVIDVVAVGQILGHGGLNKGRFYDSGRHSSTPPTILSLNGEAHTAKRRVWNRAMTSVRDYEPLIGKRASQLVSCLRDGGIVDLVHWFDLFSFDVMGDLAFGGAFEMLRDGQDVDGLGERIQTFMKAADLFGQIPWIINTLHLFPQVGRTIQEFNDFGQGLAIQRMKNGAVGTKDLWYYLADEAGLEKQKPTLEDAAADGIIAIVAASDTTALALSSVVWFLLSTPEYYRRVQQELDDVIVDGDDPLDVTKHQQLHFLSACINEALRLHPPVPSKGGSRQIPLNQGGRSIAGRFIPPGTSVWTPPYSLHRNPEYFSYPNQFLPDRWLPGSNFERHDAAAFMPFSIGPANCVGQKFAKCELFMVLSILFKSFDLRFADGFDSKAWGLTLEDHFIVTRGPLHVNMAPRRQSTHG</sequence>
<evidence type="ECO:0000256" key="8">
    <source>
        <dbReference type="ARBA" id="ARBA00022989"/>
    </source>
</evidence>
<dbReference type="GO" id="GO:0016705">
    <property type="term" value="F:oxidoreductase activity, acting on paired donors, with incorporation or reduction of molecular oxygen"/>
    <property type="evidence" value="ECO:0007669"/>
    <property type="project" value="InterPro"/>
</dbReference>
<name>A0A8H6XPK3_9AGAR</name>
<dbReference type="Pfam" id="PF00067">
    <property type="entry name" value="p450"/>
    <property type="match status" value="1"/>
</dbReference>
<keyword evidence="11" id="KW-0503">Monooxygenase</keyword>
<comment type="similarity">
    <text evidence="4">Belongs to the cytochrome P450 family.</text>
</comment>
<comment type="cofactor">
    <cofactor evidence="1 13">
        <name>heme</name>
        <dbReference type="ChEBI" id="CHEBI:30413"/>
    </cofactor>
</comment>
<proteinExistence type="inferred from homology"/>
<dbReference type="GO" id="GO:0020037">
    <property type="term" value="F:heme binding"/>
    <property type="evidence" value="ECO:0007669"/>
    <property type="project" value="InterPro"/>
</dbReference>
<dbReference type="SUPFAM" id="SSF48264">
    <property type="entry name" value="Cytochrome P450"/>
    <property type="match status" value="1"/>
</dbReference>
<evidence type="ECO:0000256" key="3">
    <source>
        <dbReference type="ARBA" id="ARBA00004721"/>
    </source>
</evidence>
<dbReference type="InterPro" id="IPR050121">
    <property type="entry name" value="Cytochrome_P450_monoxygenase"/>
</dbReference>
<evidence type="ECO:0000256" key="11">
    <source>
        <dbReference type="ARBA" id="ARBA00023033"/>
    </source>
</evidence>
<comment type="caution">
    <text evidence="15">The sequence shown here is derived from an EMBL/GenBank/DDBJ whole genome shotgun (WGS) entry which is preliminary data.</text>
</comment>
<organism evidence="15 16">
    <name type="scientific">Mycena sanguinolenta</name>
    <dbReference type="NCBI Taxonomy" id="230812"/>
    <lineage>
        <taxon>Eukaryota</taxon>
        <taxon>Fungi</taxon>
        <taxon>Dikarya</taxon>
        <taxon>Basidiomycota</taxon>
        <taxon>Agaricomycotina</taxon>
        <taxon>Agaricomycetes</taxon>
        <taxon>Agaricomycetidae</taxon>
        <taxon>Agaricales</taxon>
        <taxon>Marasmiineae</taxon>
        <taxon>Mycenaceae</taxon>
        <taxon>Mycena</taxon>
    </lineage>
</organism>
<reference evidence="15" key="1">
    <citation type="submission" date="2020-05" db="EMBL/GenBank/DDBJ databases">
        <title>Mycena genomes resolve the evolution of fungal bioluminescence.</title>
        <authorList>
            <person name="Tsai I.J."/>
        </authorList>
    </citation>
    <scope>NUCLEOTIDE SEQUENCE</scope>
    <source>
        <strain evidence="15">160909Yilan</strain>
    </source>
</reference>
<dbReference type="PANTHER" id="PTHR24305">
    <property type="entry name" value="CYTOCHROME P450"/>
    <property type="match status" value="1"/>
</dbReference>
<evidence type="ECO:0000313" key="15">
    <source>
        <dbReference type="EMBL" id="KAF7344414.1"/>
    </source>
</evidence>
<dbReference type="PRINTS" id="PR00385">
    <property type="entry name" value="P450"/>
</dbReference>
<keyword evidence="9" id="KW-0560">Oxidoreductase</keyword>
<evidence type="ECO:0000313" key="16">
    <source>
        <dbReference type="Proteomes" id="UP000623467"/>
    </source>
</evidence>
<dbReference type="InterPro" id="IPR036396">
    <property type="entry name" value="Cyt_P450_sf"/>
</dbReference>
<keyword evidence="16" id="KW-1185">Reference proteome</keyword>
<evidence type="ECO:0000256" key="12">
    <source>
        <dbReference type="ARBA" id="ARBA00023136"/>
    </source>
</evidence>
<evidence type="ECO:0000256" key="14">
    <source>
        <dbReference type="SAM" id="Phobius"/>
    </source>
</evidence>
<dbReference type="GO" id="GO:0005506">
    <property type="term" value="F:iron ion binding"/>
    <property type="evidence" value="ECO:0007669"/>
    <property type="project" value="InterPro"/>
</dbReference>
<keyword evidence="7 13" id="KW-0479">Metal-binding</keyword>
<dbReference type="GO" id="GO:0004497">
    <property type="term" value="F:monooxygenase activity"/>
    <property type="evidence" value="ECO:0007669"/>
    <property type="project" value="UniProtKB-KW"/>
</dbReference>
<keyword evidence="5 13" id="KW-0349">Heme</keyword>
<dbReference type="AlphaFoldDB" id="A0A8H6XPK3"/>
<evidence type="ECO:0000256" key="6">
    <source>
        <dbReference type="ARBA" id="ARBA00022692"/>
    </source>
</evidence>
<evidence type="ECO:0000256" key="10">
    <source>
        <dbReference type="ARBA" id="ARBA00023004"/>
    </source>
</evidence>
<comment type="subcellular location">
    <subcellularLocation>
        <location evidence="2">Membrane</location>
    </subcellularLocation>
</comment>